<dbReference type="EMBL" id="MW822145">
    <property type="protein sequence ID" value="QWT30106.1"/>
    <property type="molecule type" value="Genomic_DNA"/>
</dbReference>
<accession>A0A8F2E7A2</accession>
<evidence type="ECO:0000313" key="2">
    <source>
        <dbReference type="Proteomes" id="UP000683399"/>
    </source>
</evidence>
<dbReference type="GeneID" id="77927811"/>
<keyword evidence="2" id="KW-1185">Reference proteome</keyword>
<dbReference type="KEGG" id="vg:77927811"/>
<reference evidence="1 2" key="1">
    <citation type="submission" date="2021-03" db="EMBL/GenBank/DDBJ databases">
        <authorList>
            <person name="Alqahtani R."/>
            <person name="Behailu E."/>
            <person name="Cappabianca D.W."/>
            <person name="Csanadi-Schwartz K.M."/>
            <person name="Dalal A.S."/>
            <person name="Fahim M.S."/>
            <person name="Franklin J.M."/>
            <person name="Gluckman M.H."/>
            <person name="Levine C.J."/>
            <person name="Martin N."/>
            <person name="Milza N."/>
            <person name="Najmabadi R."/>
            <person name="Newman A.M."/>
            <person name="Pajunar M."/>
            <person name="Qalawee I."/>
            <person name="Rizvi A."/>
            <person name="Samuel A."/>
            <person name="Smith A."/>
            <person name="Swann F.E."/>
            <person name="Sweeney P."/>
            <person name="Torres N.R."/>
            <person name="Ventrone L."/>
            <person name="Ventura L."/>
            <person name="Wroe M."/>
            <person name="Acquaye N.A."/>
            <person name="Agnes T.J."/>
            <person name="Ahmed A."/>
            <person name="Ahmed S."/>
            <person name="Amodu B.A."/>
            <person name="Arefeayne N.F."/>
            <person name="Asamoah-Frimpong E.A."/>
            <person name="Attaran A."/>
            <person name="Barragan J.M."/>
            <person name="Baumgarten L.N."/>
            <person name="Berhane B."/>
            <person name="Beyene A."/>
            <person name="Bhattarai B."/>
            <person name="Biondokin D.V."/>
            <person name="Boone B.K."/>
            <person name="Burney S.Z."/>
            <person name="Cayanan J.T."/>
            <person name="Cesta G."/>
            <person name="Chang J."/>
            <person name="Chavez J."/>
            <person name="Chorbajian C."/>
            <person name="Christian S."/>
            <person name="Corns J.R."/>
            <person name="Corns N.R."/>
            <person name="Cowan J.T."/>
            <person name="Coyne C."/>
            <person name="Dadzie B."/>
            <person name="Datu D.V."/>
            <person name="Deng B.C."/>
            <person name="Der L."/>
            <person name="Dickerson K."/>
            <person name="Dozier E."/>
            <person name="Egbunine A.O."/>
            <person name="Farooq M."/>
            <person name="Fonge A.E."/>
            <person name="Ghomsi-Nono M.P."/>
            <person name="Giampietro H."/>
            <person name="Gunnison R.P."/>
            <person name="Han S.H."/>
            <person name="Hennigan A.J."/>
            <person name="Hong A.N."/>
            <person name="Ijomor E.C."/>
            <person name="Jalali A."/>
            <person name="Jamil T.Z."/>
            <person name="Jenkins C.R."/>
            <person name="Joseph M.A."/>
            <person name="Jowanowitch O.J."/>
            <person name="Kang D."/>
            <person name="Khan A."/>
            <person name="Khan Z.K."/>
            <person name="Kiewe T."/>
            <person name="Kjerulf A.B."/>
            <person name="Kolosey V."/>
            <person name="Kurup M."/>
            <person name="Lee V.H."/>
            <person name="Llontop-Maldonado V."/>
            <person name="Long P."/>
            <person name="Lu N."/>
            <person name="Majekodunmi A."/>
            <person name="Malik H.W."/>
            <person name="Marcellino S.C."/>
            <person name="Martinez L.A."/>
            <person name="Meher F.N."/>
            <person name="Michelin M.A."/>
            <person name="Mitchell K.G."/>
            <person name="Mullens W.J."/>
            <person name="Nwakama C."/>
            <person name="Nwosu F.T."/>
            <person name="Oboh E.C."/>
            <person name="Odujinrin O."/>
            <person name="Ogunsan O."/>
            <person name="O'Neill K."/>
            <person name="Oxlaj J.A."/>
            <person name="Patel A.K."/>
            <person name="Patel B.R."/>
            <person name="Pham Q."/>
            <person name="Porter J."/>
            <person name="Portes J."/>
            <person name="Prokopenko A."/>
            <person name="Quraishi M."/>
            <person name="Qureshi M."/>
            <person name="Rivera A."/>
            <person name="Rubalsky V."/>
            <person name="Saikali Y."/>
            <person name="Saqaf K."/>
            <person name="Saroya S.R."/>
            <person name="Seas A."/>
            <person name="Shadrick R.E."/>
            <person name="Sharda N."/>
            <person name="Sigindere M.T."/>
            <person name="Simbi V.G."/>
            <person name="Thuzar C."/>
            <person name="Tran K."/>
            <person name="Tran V.D."/>
            <person name="Trang W."/>
            <person name="Vaishnav N."/>
            <person name="Vuong K."/>
            <person name="Walker C."/>
            <person name="Wallace S.A."/>
            <person name="Warfield J.C."/>
            <person name="Wikina T."/>
            <person name="Wobbeking F.T."/>
            <person name="Worrent L.D."/>
            <person name="Yan T."/>
            <person name="Zehra A."/>
            <person name="Avazpour P."/>
            <person name="Kim F.M."/>
            <person name="Mason K."/>
            <person name="Nguyen D.A."/>
            <person name="Pettit S.M."/>
            <person name="Zhou O.J."/>
            <person name="Brissett D.L."/>
            <person name="Gualtieri C."/>
            <person name="Hufford T.M."/>
            <person name="Ko J.M."/>
            <person name="Novak J.K."/>
            <person name="Smith Z.M."/>
            <person name="Mayer-Bacon C."/>
            <person name="Erill I."/>
            <person name="Caruso S.M."/>
            <person name="Garlena R.A."/>
            <person name="Russell D.A."/>
            <person name="Pope W.H."/>
            <person name="Jacobs-Sera D."/>
            <person name="Hatfull G.F."/>
        </authorList>
    </citation>
    <scope>NUCLEOTIDE SEQUENCE [LARGE SCALE GENOMIC DNA]</scope>
</reference>
<dbReference type="Proteomes" id="UP000683399">
    <property type="component" value="Segment"/>
</dbReference>
<evidence type="ECO:0000313" key="1">
    <source>
        <dbReference type="EMBL" id="QWT30106.1"/>
    </source>
</evidence>
<dbReference type="RefSeq" id="YP_010652063.1">
    <property type="nucleotide sequence ID" value="NC_070784.1"/>
</dbReference>
<sequence length="94" mass="11099">MRLKNVDLTGWTLNIEKHTGFKVMGQNQYWCYVTPPGKEKPLEFISFQFGLMINDHLSLYAWTDKGAERKFVKKVRKMVRDEMIEAESKKEISL</sequence>
<protein>
    <submittedName>
        <fullName evidence="1">Uncharacterized protein</fullName>
    </submittedName>
</protein>
<organism evidence="1 2">
    <name type="scientific">Streptomyces phage TunaTartare</name>
    <dbReference type="NCBI Taxonomy" id="2848887"/>
    <lineage>
        <taxon>Viruses</taxon>
        <taxon>Duplodnaviria</taxon>
        <taxon>Heunggongvirae</taxon>
        <taxon>Uroviricota</taxon>
        <taxon>Caudoviricetes</taxon>
        <taxon>Stanwilliamsviridae</taxon>
        <taxon>Loccivirinae</taxon>
        <taxon>Faustvirus</taxon>
        <taxon>Faustvirus tunatartare</taxon>
    </lineage>
</organism>
<proteinExistence type="predicted"/>
<name>A0A8F2E7A2_9CAUD</name>
<gene>
    <name evidence="1" type="primary">244</name>
    <name evidence="1" type="ORF">SEA_TUNATARTARE_244</name>
</gene>